<dbReference type="Gene3D" id="2.180.10.10">
    <property type="entry name" value="RHS repeat-associated core"/>
    <property type="match status" value="1"/>
</dbReference>
<proteinExistence type="predicted"/>
<evidence type="ECO:0000313" key="2">
    <source>
        <dbReference type="EMBL" id="KPE48964.1"/>
    </source>
</evidence>
<dbReference type="Pfam" id="PF22322">
    <property type="entry name" value="DUF6973"/>
    <property type="match status" value="1"/>
</dbReference>
<sequence length="308" mass="34327">TFVEQQVAGTYENPYKFNAKELDSETGLYYYGARYYNPRLSFWYGVDPLAIYNSVMETEFYGEGQHNGGFSYWGNLNPYIYTYQNPITYIDPNGKQTKGQQIGIAIKNPFKIGLMNRAGHDLADIAGEFSRRGATSSAPFAVLERNGPVASDADRGGERGAFRHATWMALIASEYGSKDAKWVGDLHEGKSTNTSKTTNILGIIGADTVTDELNNEIGRNYGEKNKGAQARDIALGVLEIYNKEGLYQVENSGNGTNKFNVVRKKLDNEKYNLLKKRFNTLSNDGVSPRPTKSQTQNAIKKYIRNGTP</sequence>
<reference evidence="3" key="2">
    <citation type="submission" date="2015-09" db="EMBL/GenBank/DDBJ databases">
        <title>Draft genome sequence of a multidrug-resistant Chryseobacterium indologenes isolate from Malaysia.</title>
        <authorList>
            <person name="Yu C.Y."/>
            <person name="Ang G.Y."/>
            <person name="Chan K.-G."/>
        </authorList>
    </citation>
    <scope>NUCLEOTIDE SEQUENCE [LARGE SCALE GENOMIC DNA]</scope>
    <source>
        <strain evidence="3">CI_885</strain>
    </source>
</reference>
<organism evidence="2 3">
    <name type="scientific">Chryseobacterium indologenes</name>
    <name type="common">Flavobacterium indologenes</name>
    <dbReference type="NCBI Taxonomy" id="253"/>
    <lineage>
        <taxon>Bacteria</taxon>
        <taxon>Pseudomonadati</taxon>
        <taxon>Bacteroidota</taxon>
        <taxon>Flavobacteriia</taxon>
        <taxon>Flavobacteriales</taxon>
        <taxon>Weeksellaceae</taxon>
        <taxon>Chryseobacterium group</taxon>
        <taxon>Chryseobacterium</taxon>
    </lineage>
</organism>
<evidence type="ECO:0000313" key="3">
    <source>
        <dbReference type="Proteomes" id="UP000037953"/>
    </source>
</evidence>
<accession>A0A0N0ITR4</accession>
<feature type="domain" description="DUF6973" evidence="1">
    <location>
        <begin position="154"/>
        <end position="233"/>
    </location>
</feature>
<protein>
    <recommendedName>
        <fullName evidence="1">DUF6973 domain-containing protein</fullName>
    </recommendedName>
</protein>
<evidence type="ECO:0000259" key="1">
    <source>
        <dbReference type="Pfam" id="PF22322"/>
    </source>
</evidence>
<dbReference type="PATRIC" id="fig|253.9.peg.3571"/>
<reference evidence="2 3" key="1">
    <citation type="journal article" date="2015" name="Genom Data">
        <title>Draft genome sequence of a multidrug-resistant Chryseobacterium indologenes isolate from Malaysia.</title>
        <authorList>
            <person name="Yu C.Y."/>
            <person name="Ang G.Y."/>
            <person name="Cheng H.J."/>
            <person name="Cheong Y.M."/>
            <person name="Yin W.F."/>
            <person name="Chan K.G."/>
        </authorList>
    </citation>
    <scope>NUCLEOTIDE SEQUENCE [LARGE SCALE GENOMIC DNA]</scope>
    <source>
        <strain evidence="2 3">CI_885</strain>
    </source>
</reference>
<dbReference type="PANTHER" id="PTHR32305">
    <property type="match status" value="1"/>
</dbReference>
<dbReference type="RefSeq" id="WP_131724458.1">
    <property type="nucleotide sequence ID" value="NZ_LJOD01000042.1"/>
</dbReference>
<dbReference type="InterPro" id="IPR022385">
    <property type="entry name" value="Rhs_assc_core"/>
</dbReference>
<gene>
    <name evidence="2" type="ORF">AOB46_22585</name>
</gene>
<name>A0A0N0ITR4_CHRID</name>
<dbReference type="NCBIfam" id="TIGR03696">
    <property type="entry name" value="Rhs_assc_core"/>
    <property type="match status" value="1"/>
</dbReference>
<comment type="caution">
    <text evidence="2">The sequence shown here is derived from an EMBL/GenBank/DDBJ whole genome shotgun (WGS) entry which is preliminary data.</text>
</comment>
<dbReference type="InterPro" id="IPR050708">
    <property type="entry name" value="T6SS_VgrG/RHS"/>
</dbReference>
<dbReference type="PANTHER" id="PTHR32305:SF15">
    <property type="entry name" value="PROTEIN RHSA-RELATED"/>
    <property type="match status" value="1"/>
</dbReference>
<dbReference type="AlphaFoldDB" id="A0A0N0ITR4"/>
<dbReference type="InterPro" id="IPR054246">
    <property type="entry name" value="DUF6973"/>
</dbReference>
<dbReference type="EMBL" id="LJOD01000042">
    <property type="protein sequence ID" value="KPE48964.1"/>
    <property type="molecule type" value="Genomic_DNA"/>
</dbReference>
<feature type="non-terminal residue" evidence="2">
    <location>
        <position position="1"/>
    </location>
</feature>
<dbReference type="Proteomes" id="UP000037953">
    <property type="component" value="Unassembled WGS sequence"/>
</dbReference>